<feature type="compositionally biased region" description="Polar residues" evidence="1">
    <location>
        <begin position="1"/>
        <end position="12"/>
    </location>
</feature>
<dbReference type="AlphaFoldDB" id="A0AAD1Y5S6"/>
<sequence length="326" mass="38357">MSNTSSRSSKLRVNSLDEGYSKKSHFKKEGDIKKGKILSKLRQLKRKDEHPELKRYKYMTKRQRMVGRNDHMGSLLGIIRSSFDERMSKKLGNDSISPTKSFSKKKRNLNRSIDCDDTSDVSVRQPRCKLKSENMKEYMYMRNTSTFKDCDKKVVDTPKIIRRKVPDVDLRKKTLSNNFMKDKLHSICDGPSIFFPSQIKEDNFEESSTNTNGSFQNSVNKIERKTIIRRRREERNRSLDLTGEERFKEYYKDIISKKEEVNQKLKSCHNRIIDKLKNKMTANGVHKLRNRLEEIVNDSNCSVLLKRKKKIVRRKIFGIESIEACI</sequence>
<feature type="region of interest" description="Disordered" evidence="1">
    <location>
        <begin position="1"/>
        <end position="31"/>
    </location>
</feature>
<evidence type="ECO:0000313" key="2">
    <source>
        <dbReference type="EMBL" id="CAI2385218.1"/>
    </source>
</evidence>
<dbReference type="Proteomes" id="UP001295684">
    <property type="component" value="Unassembled WGS sequence"/>
</dbReference>
<protein>
    <submittedName>
        <fullName evidence="2">Uncharacterized protein</fullName>
    </submittedName>
</protein>
<comment type="caution">
    <text evidence="2">The sequence shown here is derived from an EMBL/GenBank/DDBJ whole genome shotgun (WGS) entry which is preliminary data.</text>
</comment>
<organism evidence="2 3">
    <name type="scientific">Euplotes crassus</name>
    <dbReference type="NCBI Taxonomy" id="5936"/>
    <lineage>
        <taxon>Eukaryota</taxon>
        <taxon>Sar</taxon>
        <taxon>Alveolata</taxon>
        <taxon>Ciliophora</taxon>
        <taxon>Intramacronucleata</taxon>
        <taxon>Spirotrichea</taxon>
        <taxon>Hypotrichia</taxon>
        <taxon>Euplotida</taxon>
        <taxon>Euplotidae</taxon>
        <taxon>Moneuplotes</taxon>
    </lineage>
</organism>
<reference evidence="2" key="1">
    <citation type="submission" date="2023-07" db="EMBL/GenBank/DDBJ databases">
        <authorList>
            <consortium name="AG Swart"/>
            <person name="Singh M."/>
            <person name="Singh A."/>
            <person name="Seah K."/>
            <person name="Emmerich C."/>
        </authorList>
    </citation>
    <scope>NUCLEOTIDE SEQUENCE</scope>
    <source>
        <strain evidence="2">DP1</strain>
    </source>
</reference>
<keyword evidence="3" id="KW-1185">Reference proteome</keyword>
<evidence type="ECO:0000313" key="3">
    <source>
        <dbReference type="Proteomes" id="UP001295684"/>
    </source>
</evidence>
<accession>A0AAD1Y5S6</accession>
<gene>
    <name evidence="2" type="ORF">ECRASSUSDP1_LOCUS26767</name>
</gene>
<proteinExistence type="predicted"/>
<name>A0AAD1Y5S6_EUPCR</name>
<dbReference type="EMBL" id="CAMPGE010027601">
    <property type="protein sequence ID" value="CAI2385218.1"/>
    <property type="molecule type" value="Genomic_DNA"/>
</dbReference>
<evidence type="ECO:0000256" key="1">
    <source>
        <dbReference type="SAM" id="MobiDB-lite"/>
    </source>
</evidence>